<dbReference type="RefSeq" id="WP_013030134.1">
    <property type="nucleotide sequence ID" value="NC_013959.1"/>
</dbReference>
<dbReference type="AlphaFoldDB" id="D5CTS4"/>
<sequence length="171" mass="19229" precursor="true">MRNLILLLVLVSGLLAGYLIGDYRGRNAREALNKAIETGKMLDAEREATLASLKNELDGINDKHHRELETMRRENASRMAAWQHYRNDLDGTIRHSSVQLAESDSKLKALVAQHQHASAADKTRLAAEIEHLRKGREGLRREIDASACLQEQVPHDVFEALNETDATGRQQ</sequence>
<organism evidence="1 2">
    <name type="scientific">Sideroxydans lithotrophicus (strain ES-1)</name>
    <dbReference type="NCBI Taxonomy" id="580332"/>
    <lineage>
        <taxon>Bacteria</taxon>
        <taxon>Pseudomonadati</taxon>
        <taxon>Pseudomonadota</taxon>
        <taxon>Betaproteobacteria</taxon>
        <taxon>Nitrosomonadales</taxon>
        <taxon>Gallionellaceae</taxon>
        <taxon>Sideroxydans</taxon>
    </lineage>
</organism>
<evidence type="ECO:0000313" key="1">
    <source>
        <dbReference type="EMBL" id="ADE12236.1"/>
    </source>
</evidence>
<accession>D5CTS4</accession>
<dbReference type="EMBL" id="CP001965">
    <property type="protein sequence ID" value="ADE12236.1"/>
    <property type="molecule type" value="Genomic_DNA"/>
</dbReference>
<reference evidence="1 2" key="1">
    <citation type="submission" date="2010-03" db="EMBL/GenBank/DDBJ databases">
        <title>Complete sequence of Sideroxydans lithotrophicus ES-1.</title>
        <authorList>
            <consortium name="US DOE Joint Genome Institute"/>
            <person name="Lucas S."/>
            <person name="Copeland A."/>
            <person name="Lapidus A."/>
            <person name="Cheng J.-F."/>
            <person name="Bruce D."/>
            <person name="Goodwin L."/>
            <person name="Pitluck S."/>
            <person name="Munk A.C."/>
            <person name="Detter J.C."/>
            <person name="Han C."/>
            <person name="Tapia R."/>
            <person name="Larimer F."/>
            <person name="Land M."/>
            <person name="Hauser L."/>
            <person name="Kyrpides N."/>
            <person name="Ivanova N."/>
            <person name="Emerson D."/>
            <person name="Woyke T."/>
        </authorList>
    </citation>
    <scope>NUCLEOTIDE SEQUENCE [LARGE SCALE GENOMIC DNA]</scope>
    <source>
        <strain evidence="1 2">ES-1</strain>
    </source>
</reference>
<evidence type="ECO:0000313" key="2">
    <source>
        <dbReference type="Proteomes" id="UP000001625"/>
    </source>
</evidence>
<dbReference type="Proteomes" id="UP000001625">
    <property type="component" value="Chromosome"/>
</dbReference>
<name>D5CTS4_SIDLE</name>
<proteinExistence type="predicted"/>
<keyword evidence="2" id="KW-1185">Reference proteome</keyword>
<protein>
    <submittedName>
        <fullName evidence="1">Uncharacterized protein</fullName>
    </submittedName>
</protein>
<dbReference type="KEGG" id="slt:Slit_2008"/>
<gene>
    <name evidence="1" type="ordered locus">Slit_2008</name>
</gene>
<dbReference type="TCDB" id="1.M.1.4.9">
    <property type="family name" value="the rz/rz1 spanin1 (rz(1)) family"/>
</dbReference>
<dbReference type="HOGENOM" id="CLU_1561835_0_0_4"/>